<dbReference type="PROSITE" id="PS50103">
    <property type="entry name" value="ZF_C3H1"/>
    <property type="match status" value="1"/>
</dbReference>
<feature type="domain" description="C3H1-type" evidence="5">
    <location>
        <begin position="91"/>
        <end position="118"/>
    </location>
</feature>
<evidence type="ECO:0000256" key="1">
    <source>
        <dbReference type="ARBA" id="ARBA00022723"/>
    </source>
</evidence>
<dbReference type="SUPFAM" id="SSF90229">
    <property type="entry name" value="CCCH zinc finger"/>
    <property type="match status" value="1"/>
</dbReference>
<sequence length="271" mass="31771">MASSSSCSSCSSVKASKIHELVERCCPHLRTSVEHWLRIYRDPQLLFDSLQREYDQSLEEVPDDSDEEVIKVMEGWAGKEDEGRMREKPRRYKGKLCEANLLGKCHRGELCQYAHSDEEQNQWKRRRFEQAPRPRHVEAPDTLYVLPTNIRFCHDTVAPDFQDGRSILQGLWGLMEGEIQLRDLPEMQVVFFEDRLHSLSNRRLCLYILCEHLGLIDRKVPVKVKLLEKPPVNFWKKYTTTCDGDWIRVRRDGRIVSHNKEQTTYGLELLG</sequence>
<organism evidence="6 7">
    <name type="scientific">Durusdinium trenchii</name>
    <dbReference type="NCBI Taxonomy" id="1381693"/>
    <lineage>
        <taxon>Eukaryota</taxon>
        <taxon>Sar</taxon>
        <taxon>Alveolata</taxon>
        <taxon>Dinophyceae</taxon>
        <taxon>Suessiales</taxon>
        <taxon>Symbiodiniaceae</taxon>
        <taxon>Durusdinium</taxon>
    </lineage>
</organism>
<proteinExistence type="predicted"/>
<evidence type="ECO:0000256" key="2">
    <source>
        <dbReference type="ARBA" id="ARBA00022771"/>
    </source>
</evidence>
<keyword evidence="7" id="KW-1185">Reference proteome</keyword>
<feature type="zinc finger region" description="C3H1-type" evidence="4">
    <location>
        <begin position="91"/>
        <end position="118"/>
    </location>
</feature>
<evidence type="ECO:0000256" key="4">
    <source>
        <dbReference type="PROSITE-ProRule" id="PRU00723"/>
    </source>
</evidence>
<keyword evidence="1 4" id="KW-0479">Metal-binding</keyword>
<name>A0ABP0J2K3_9DINO</name>
<comment type="caution">
    <text evidence="6">The sequence shown here is derived from an EMBL/GenBank/DDBJ whole genome shotgun (WGS) entry which is preliminary data.</text>
</comment>
<protein>
    <recommendedName>
        <fullName evidence="5">C3H1-type domain-containing protein</fullName>
    </recommendedName>
</protein>
<dbReference type="InterPro" id="IPR036855">
    <property type="entry name" value="Znf_CCCH_sf"/>
</dbReference>
<dbReference type="InterPro" id="IPR000571">
    <property type="entry name" value="Znf_CCCH"/>
</dbReference>
<dbReference type="Proteomes" id="UP001642464">
    <property type="component" value="Unassembled WGS sequence"/>
</dbReference>
<keyword evidence="3 4" id="KW-0862">Zinc</keyword>
<evidence type="ECO:0000313" key="7">
    <source>
        <dbReference type="Proteomes" id="UP001642464"/>
    </source>
</evidence>
<evidence type="ECO:0000256" key="3">
    <source>
        <dbReference type="ARBA" id="ARBA00022833"/>
    </source>
</evidence>
<evidence type="ECO:0000313" key="6">
    <source>
        <dbReference type="EMBL" id="CAK9008563.1"/>
    </source>
</evidence>
<dbReference type="EMBL" id="CAXAMM010005780">
    <property type="protein sequence ID" value="CAK9008563.1"/>
    <property type="molecule type" value="Genomic_DNA"/>
</dbReference>
<dbReference type="Gene3D" id="4.10.1000.10">
    <property type="entry name" value="Zinc finger, CCCH-type"/>
    <property type="match status" value="1"/>
</dbReference>
<reference evidence="6 7" key="1">
    <citation type="submission" date="2024-02" db="EMBL/GenBank/DDBJ databases">
        <authorList>
            <person name="Chen Y."/>
            <person name="Shah S."/>
            <person name="Dougan E. K."/>
            <person name="Thang M."/>
            <person name="Chan C."/>
        </authorList>
    </citation>
    <scope>NUCLEOTIDE SEQUENCE [LARGE SCALE GENOMIC DNA]</scope>
</reference>
<accession>A0ABP0J2K3</accession>
<keyword evidence="2 4" id="KW-0863">Zinc-finger</keyword>
<evidence type="ECO:0000259" key="5">
    <source>
        <dbReference type="PROSITE" id="PS50103"/>
    </source>
</evidence>
<gene>
    <name evidence="6" type="ORF">SCF082_LOCUS9918</name>
</gene>